<organism evidence="2 3">
    <name type="scientific">Datura stramonium</name>
    <name type="common">Jimsonweed</name>
    <name type="synonym">Common thornapple</name>
    <dbReference type="NCBI Taxonomy" id="4076"/>
    <lineage>
        <taxon>Eukaryota</taxon>
        <taxon>Viridiplantae</taxon>
        <taxon>Streptophyta</taxon>
        <taxon>Embryophyta</taxon>
        <taxon>Tracheophyta</taxon>
        <taxon>Spermatophyta</taxon>
        <taxon>Magnoliopsida</taxon>
        <taxon>eudicotyledons</taxon>
        <taxon>Gunneridae</taxon>
        <taxon>Pentapetalae</taxon>
        <taxon>asterids</taxon>
        <taxon>lamiids</taxon>
        <taxon>Solanales</taxon>
        <taxon>Solanaceae</taxon>
        <taxon>Solanoideae</taxon>
        <taxon>Datureae</taxon>
        <taxon>Datura</taxon>
    </lineage>
</organism>
<dbReference type="Proteomes" id="UP000823775">
    <property type="component" value="Unassembled WGS sequence"/>
</dbReference>
<comment type="caution">
    <text evidence="2">The sequence shown here is derived from an EMBL/GenBank/DDBJ whole genome shotgun (WGS) entry which is preliminary data.</text>
</comment>
<name>A0ABS8WLZ6_DATST</name>
<sequence>MMEKVMEHHFDDGPSHSQSIVGSNGVTMTPTFRPTRGGARKRIERTETAHHLRDENIFDEGDDSSTDGSSSNGNYSNSDEGSGSEATSSPEGDSEPMRGDILKGKKPSFRDSLRWQEVRIIDSELPEYPEIEGKYKFYGH</sequence>
<gene>
    <name evidence="2" type="ORF">HAX54_051088</name>
</gene>
<evidence type="ECO:0000313" key="2">
    <source>
        <dbReference type="EMBL" id="MCE3051870.1"/>
    </source>
</evidence>
<evidence type="ECO:0000313" key="3">
    <source>
        <dbReference type="Proteomes" id="UP000823775"/>
    </source>
</evidence>
<reference evidence="2 3" key="1">
    <citation type="journal article" date="2021" name="BMC Genomics">
        <title>Datura genome reveals duplications of psychoactive alkaloid biosynthetic genes and high mutation rate following tissue culture.</title>
        <authorList>
            <person name="Rajewski A."/>
            <person name="Carter-House D."/>
            <person name="Stajich J."/>
            <person name="Litt A."/>
        </authorList>
    </citation>
    <scope>NUCLEOTIDE SEQUENCE [LARGE SCALE GENOMIC DNA]</scope>
    <source>
        <strain evidence="2">AR-01</strain>
    </source>
</reference>
<feature type="compositionally biased region" description="Basic and acidic residues" evidence="1">
    <location>
        <begin position="95"/>
        <end position="108"/>
    </location>
</feature>
<feature type="region of interest" description="Disordered" evidence="1">
    <location>
        <begin position="1"/>
        <end position="108"/>
    </location>
</feature>
<protein>
    <submittedName>
        <fullName evidence="2">Uncharacterized protein</fullName>
    </submittedName>
</protein>
<feature type="compositionally biased region" description="Low complexity" evidence="1">
    <location>
        <begin position="66"/>
        <end position="85"/>
    </location>
</feature>
<dbReference type="EMBL" id="JACEIK010009012">
    <property type="protein sequence ID" value="MCE3051870.1"/>
    <property type="molecule type" value="Genomic_DNA"/>
</dbReference>
<accession>A0ABS8WLZ6</accession>
<keyword evidence="3" id="KW-1185">Reference proteome</keyword>
<feature type="compositionally biased region" description="Basic and acidic residues" evidence="1">
    <location>
        <begin position="1"/>
        <end position="14"/>
    </location>
</feature>
<proteinExistence type="predicted"/>
<feature type="compositionally biased region" description="Basic and acidic residues" evidence="1">
    <location>
        <begin position="44"/>
        <end position="56"/>
    </location>
</feature>
<feature type="compositionally biased region" description="Polar residues" evidence="1">
    <location>
        <begin position="15"/>
        <end position="32"/>
    </location>
</feature>
<evidence type="ECO:0000256" key="1">
    <source>
        <dbReference type="SAM" id="MobiDB-lite"/>
    </source>
</evidence>